<dbReference type="EMBL" id="QNUE01000001">
    <property type="protein sequence ID" value="REC69426.1"/>
    <property type="molecule type" value="Genomic_DNA"/>
</dbReference>
<evidence type="ECO:0000313" key="1">
    <source>
        <dbReference type="EMBL" id="REC69426.1"/>
    </source>
</evidence>
<organism evidence="1 2">
    <name type="scientific">Chryseobacterium flavum</name>
    <dbReference type="NCBI Taxonomy" id="415851"/>
    <lineage>
        <taxon>Bacteria</taxon>
        <taxon>Pseudomonadati</taxon>
        <taxon>Bacteroidota</taxon>
        <taxon>Flavobacteriia</taxon>
        <taxon>Flavobacteriales</taxon>
        <taxon>Weeksellaceae</taxon>
        <taxon>Chryseobacterium group</taxon>
        <taxon>Chryseobacterium</taxon>
    </lineage>
</organism>
<dbReference type="AlphaFoldDB" id="A0A3D9CUG1"/>
<reference evidence="1 2" key="1">
    <citation type="journal article" date="2007" name="Int. J. Syst. Evol. Microbiol.">
        <title>Chryseobacterium flavum sp. nov., isolated from polluted soil.</title>
        <authorList>
            <person name="Zhou Y."/>
            <person name="Dong J."/>
            <person name="Wang X."/>
            <person name="Huang X."/>
            <person name="Zhang K.Y."/>
            <person name="Zhang Y.Q."/>
            <person name="Guo Y.F."/>
            <person name="Lai R."/>
            <person name="Li W.J."/>
        </authorList>
    </citation>
    <scope>NUCLEOTIDE SEQUENCE [LARGE SCALE GENOMIC DNA]</scope>
    <source>
        <strain evidence="1 2">KCTC 12877</strain>
    </source>
</reference>
<evidence type="ECO:0000313" key="2">
    <source>
        <dbReference type="Proteomes" id="UP000256769"/>
    </source>
</evidence>
<gene>
    <name evidence="1" type="ORF">DRF59_00725</name>
</gene>
<name>A0A3D9CUG1_9FLAO</name>
<keyword evidence="2" id="KW-1185">Reference proteome</keyword>
<sequence length="223" mass="25145">MRNIVFLVIGLNGLVMAQDQKFGIDTNMPTRKLDINGDLRVTSTNDVTNNVSYDRIVTASNATGNIDYINISAVAQTETNNVEVKRMVYNSSVPDETKECSCGDVTFRINNLNTAEIKLNSLTTFVTNGNITNFNLGYGIKRWINNSYNFVNRTIAFTNLNYSAYQSLDPATFTTGPNYTVRIYTIVPPKQNNLYRLTLSRISNTNTDFTYALICEKFYIQTL</sequence>
<accession>A0A3D9CUG1</accession>
<dbReference type="RefSeq" id="WP_115956384.1">
    <property type="nucleotide sequence ID" value="NZ_CBCRVL010000002.1"/>
</dbReference>
<dbReference type="Proteomes" id="UP000256769">
    <property type="component" value="Unassembled WGS sequence"/>
</dbReference>
<protein>
    <submittedName>
        <fullName evidence="1">Uncharacterized protein</fullName>
    </submittedName>
</protein>
<proteinExistence type="predicted"/>
<comment type="caution">
    <text evidence="1">The sequence shown here is derived from an EMBL/GenBank/DDBJ whole genome shotgun (WGS) entry which is preliminary data.</text>
</comment>
<dbReference type="OrthoDB" id="1241047at2"/>